<sequence>MRELISTEIDRQHQLLARWLGSEAPPEVMDELRAAHTDDFTMVTTDGQPLDNTGLFEALAGARNARPGLRILTSQVELVAELGEGLLARFLETHVDHGHTSSRRVTVLFRIEPGGPRWRYLHETAIPG</sequence>
<dbReference type="InterPro" id="IPR032710">
    <property type="entry name" value="NTF2-like_dom_sf"/>
</dbReference>
<reference evidence="2" key="1">
    <citation type="journal article" date="2019" name="Int. J. Syst. Evol. Microbiol.">
        <title>The Global Catalogue of Microorganisms (GCM) 10K type strain sequencing project: providing services to taxonomists for standard genome sequencing and annotation.</title>
        <authorList>
            <consortium name="The Broad Institute Genomics Platform"/>
            <consortium name="The Broad Institute Genome Sequencing Center for Infectious Disease"/>
            <person name="Wu L."/>
            <person name="Ma J."/>
        </authorList>
    </citation>
    <scope>NUCLEOTIDE SEQUENCE [LARGE SCALE GENOMIC DNA]</scope>
    <source>
        <strain evidence="2">JCM 18303</strain>
    </source>
</reference>
<dbReference type="Gene3D" id="3.10.450.50">
    <property type="match status" value="1"/>
</dbReference>
<keyword evidence="2" id="KW-1185">Reference proteome</keyword>
<accession>A0ABP9PXZ5</accession>
<dbReference type="SUPFAM" id="SSF54427">
    <property type="entry name" value="NTF2-like"/>
    <property type="match status" value="1"/>
</dbReference>
<name>A0ABP9PXZ5_9PSEU</name>
<organism evidence="1 2">
    <name type="scientific">Pseudonocardia eucalypti</name>
    <dbReference type="NCBI Taxonomy" id="648755"/>
    <lineage>
        <taxon>Bacteria</taxon>
        <taxon>Bacillati</taxon>
        <taxon>Actinomycetota</taxon>
        <taxon>Actinomycetes</taxon>
        <taxon>Pseudonocardiales</taxon>
        <taxon>Pseudonocardiaceae</taxon>
        <taxon>Pseudonocardia</taxon>
    </lineage>
</organism>
<protein>
    <submittedName>
        <fullName evidence="1">DUF4440 domain-containing protein</fullName>
    </submittedName>
</protein>
<gene>
    <name evidence="1" type="ORF">GCM10023321_25190</name>
</gene>
<proteinExistence type="predicted"/>
<dbReference type="InterPro" id="IPR016918">
    <property type="entry name" value="UCP029394"/>
</dbReference>
<evidence type="ECO:0000313" key="1">
    <source>
        <dbReference type="EMBL" id="GAA5154014.1"/>
    </source>
</evidence>
<dbReference type="Proteomes" id="UP001428817">
    <property type="component" value="Unassembled WGS sequence"/>
</dbReference>
<comment type="caution">
    <text evidence="1">The sequence shown here is derived from an EMBL/GenBank/DDBJ whole genome shotgun (WGS) entry which is preliminary data.</text>
</comment>
<dbReference type="RefSeq" id="WP_185061669.1">
    <property type="nucleotide sequence ID" value="NZ_BAABJP010000008.1"/>
</dbReference>
<dbReference type="EMBL" id="BAABJP010000008">
    <property type="protein sequence ID" value="GAA5154014.1"/>
    <property type="molecule type" value="Genomic_DNA"/>
</dbReference>
<evidence type="ECO:0000313" key="2">
    <source>
        <dbReference type="Proteomes" id="UP001428817"/>
    </source>
</evidence>
<dbReference type="PIRSF" id="PIRSF029394">
    <property type="entry name" value="UCP029394"/>
    <property type="match status" value="1"/>
</dbReference>